<dbReference type="AlphaFoldDB" id="A0A6A4IHR1"/>
<name>A0A6A4IHR1_9AGAR</name>
<accession>A0A6A4IHR1</accession>
<dbReference type="Gene3D" id="3.30.450.30">
    <property type="entry name" value="Dynein light chain 2a, cytoplasmic"/>
    <property type="match status" value="1"/>
</dbReference>
<evidence type="ECO:0008006" key="3">
    <source>
        <dbReference type="Google" id="ProtNLM"/>
    </source>
</evidence>
<reference evidence="1" key="1">
    <citation type="journal article" date="2019" name="Environ. Microbiol.">
        <title>Fungal ecological strategies reflected in gene transcription - a case study of two litter decomposers.</title>
        <authorList>
            <person name="Barbi F."/>
            <person name="Kohler A."/>
            <person name="Barry K."/>
            <person name="Baskaran P."/>
            <person name="Daum C."/>
            <person name="Fauchery L."/>
            <person name="Ihrmark K."/>
            <person name="Kuo A."/>
            <person name="LaButti K."/>
            <person name="Lipzen A."/>
            <person name="Morin E."/>
            <person name="Grigoriev I.V."/>
            <person name="Henrissat B."/>
            <person name="Lindahl B."/>
            <person name="Martin F."/>
        </authorList>
    </citation>
    <scope>NUCLEOTIDE SEQUENCE</scope>
    <source>
        <strain evidence="1">JB14</strain>
    </source>
</reference>
<evidence type="ECO:0000313" key="2">
    <source>
        <dbReference type="Proteomes" id="UP000799118"/>
    </source>
</evidence>
<dbReference type="Proteomes" id="UP000799118">
    <property type="component" value="Unassembled WGS sequence"/>
</dbReference>
<sequence>MLKLSSLHTFLSRVLDPPDLHTAILLTPAGELISYASDPSRSKEDVRIAVGISGDHFTQVEEHGFAELDSTKVGQIYVLPVEDEKDTPVEGWQPLMLIALNFTKDIDEQVVHLKAKALAAHLSKSLSRYREYLILPPRPSPSNISSPTPVR</sequence>
<evidence type="ECO:0000313" key="1">
    <source>
        <dbReference type="EMBL" id="KAE9409233.1"/>
    </source>
</evidence>
<protein>
    <recommendedName>
        <fullName evidence="3">Roadblock/LAMTOR2 domain-containing protein</fullName>
    </recommendedName>
</protein>
<dbReference type="OrthoDB" id="3201641at2759"/>
<dbReference type="SUPFAM" id="SSF103196">
    <property type="entry name" value="Roadblock/LC7 domain"/>
    <property type="match status" value="1"/>
</dbReference>
<dbReference type="EMBL" id="ML769388">
    <property type="protein sequence ID" value="KAE9409233.1"/>
    <property type="molecule type" value="Genomic_DNA"/>
</dbReference>
<keyword evidence="2" id="KW-1185">Reference proteome</keyword>
<organism evidence="1 2">
    <name type="scientific">Gymnopus androsaceus JB14</name>
    <dbReference type="NCBI Taxonomy" id="1447944"/>
    <lineage>
        <taxon>Eukaryota</taxon>
        <taxon>Fungi</taxon>
        <taxon>Dikarya</taxon>
        <taxon>Basidiomycota</taxon>
        <taxon>Agaricomycotina</taxon>
        <taxon>Agaricomycetes</taxon>
        <taxon>Agaricomycetidae</taxon>
        <taxon>Agaricales</taxon>
        <taxon>Marasmiineae</taxon>
        <taxon>Omphalotaceae</taxon>
        <taxon>Gymnopus</taxon>
    </lineage>
</organism>
<gene>
    <name evidence="1" type="ORF">BT96DRAFT_872628</name>
</gene>
<proteinExistence type="predicted"/>